<reference evidence="2" key="1">
    <citation type="submission" date="2015-09" db="EMBL/GenBank/DDBJ databases">
        <title>Scylla olivacea transcriptome.</title>
        <authorList>
            <person name="Ikhwanuddin M."/>
        </authorList>
    </citation>
    <scope>NUCLEOTIDE SEQUENCE</scope>
</reference>
<name>A0A0P4VXK8_SCYOL</name>
<dbReference type="InterPro" id="IPR018289">
    <property type="entry name" value="MULE_transposase_dom"/>
</dbReference>
<organism evidence="2">
    <name type="scientific">Scylla olivacea</name>
    <name type="common">Orange mud crab</name>
    <name type="synonym">Cancer olivacea</name>
    <dbReference type="NCBI Taxonomy" id="85551"/>
    <lineage>
        <taxon>Eukaryota</taxon>
        <taxon>Metazoa</taxon>
        <taxon>Ecdysozoa</taxon>
        <taxon>Arthropoda</taxon>
        <taxon>Crustacea</taxon>
        <taxon>Multicrustacea</taxon>
        <taxon>Malacostraca</taxon>
        <taxon>Eumalacostraca</taxon>
        <taxon>Eucarida</taxon>
        <taxon>Decapoda</taxon>
        <taxon>Pleocyemata</taxon>
        <taxon>Brachyura</taxon>
        <taxon>Eubrachyura</taxon>
        <taxon>Portunoidea</taxon>
        <taxon>Portunidae</taxon>
        <taxon>Portuninae</taxon>
        <taxon>Scylla</taxon>
    </lineage>
</organism>
<dbReference type="Pfam" id="PF10551">
    <property type="entry name" value="MULE"/>
    <property type="match status" value="1"/>
</dbReference>
<accession>A0A0P4VXK8</accession>
<dbReference type="AlphaFoldDB" id="A0A0P4VXK8"/>
<proteinExistence type="predicted"/>
<dbReference type="InterPro" id="IPR035940">
    <property type="entry name" value="CAP_sf"/>
</dbReference>
<feature type="domain" description="MULE transposase" evidence="1">
    <location>
        <begin position="22"/>
        <end position="94"/>
    </location>
</feature>
<dbReference type="EMBL" id="GDRN01105674">
    <property type="protein sequence ID" value="JAI57691.1"/>
    <property type="molecule type" value="Transcribed_RNA"/>
</dbReference>
<evidence type="ECO:0000313" key="2">
    <source>
        <dbReference type="EMBL" id="JAI57691.1"/>
    </source>
</evidence>
<dbReference type="SUPFAM" id="SSF55797">
    <property type="entry name" value="PR-1-like"/>
    <property type="match status" value="1"/>
</dbReference>
<protein>
    <recommendedName>
        <fullName evidence="1">MULE transposase domain-containing protein</fullName>
    </recommendedName>
</protein>
<evidence type="ECO:0000259" key="1">
    <source>
        <dbReference type="Pfam" id="PF10551"/>
    </source>
</evidence>
<sequence length="139" mass="16053">MWMQLLRQSSNHFSSCGASSFIRQGDNMKQVPLVYVLMSRRSKDDYTKILDYIMERISSNLVKRVVIDFESAVWGAFQRVKPNVTLTGCCFHWTQAVWKKINELGLAPSYCRKKNTSRFLCQPSVSSILTSRADTIYLQ</sequence>